<proteinExistence type="predicted"/>
<comment type="catalytic activity">
    <reaction evidence="1">
        <text>ATP + protein L-histidine = ADP + protein N-phospho-L-histidine.</text>
        <dbReference type="EC" id="2.7.13.3"/>
    </reaction>
</comment>
<dbReference type="EMBL" id="VFML01000001">
    <property type="protein sequence ID" value="TQJ02818.1"/>
    <property type="molecule type" value="Genomic_DNA"/>
</dbReference>
<dbReference type="Proteomes" id="UP000320876">
    <property type="component" value="Unassembled WGS sequence"/>
</dbReference>
<keyword evidence="12" id="KW-1185">Reference proteome</keyword>
<dbReference type="EC" id="2.7.13.3" evidence="2"/>
<feature type="domain" description="Histidine kinase" evidence="10">
    <location>
        <begin position="297"/>
        <end position="387"/>
    </location>
</feature>
<feature type="transmembrane region" description="Helical" evidence="9">
    <location>
        <begin position="75"/>
        <end position="95"/>
    </location>
</feature>
<evidence type="ECO:0000256" key="1">
    <source>
        <dbReference type="ARBA" id="ARBA00000085"/>
    </source>
</evidence>
<keyword evidence="7" id="KW-0067">ATP-binding</keyword>
<evidence type="ECO:0000256" key="3">
    <source>
        <dbReference type="ARBA" id="ARBA00022553"/>
    </source>
</evidence>
<dbReference type="Gene3D" id="1.20.5.1930">
    <property type="match status" value="1"/>
</dbReference>
<dbReference type="Pfam" id="PF02518">
    <property type="entry name" value="HATPase_c"/>
    <property type="match status" value="1"/>
</dbReference>
<keyword evidence="6 11" id="KW-0418">Kinase</keyword>
<keyword evidence="4" id="KW-0808">Transferase</keyword>
<evidence type="ECO:0000256" key="9">
    <source>
        <dbReference type="SAM" id="Phobius"/>
    </source>
</evidence>
<dbReference type="InterPro" id="IPR011712">
    <property type="entry name" value="Sig_transdc_His_kin_sub3_dim/P"/>
</dbReference>
<gene>
    <name evidence="11" type="ORF">FB471_2564</name>
</gene>
<feature type="transmembrane region" description="Helical" evidence="9">
    <location>
        <begin position="146"/>
        <end position="162"/>
    </location>
</feature>
<evidence type="ECO:0000256" key="4">
    <source>
        <dbReference type="ARBA" id="ARBA00022679"/>
    </source>
</evidence>
<evidence type="ECO:0000256" key="7">
    <source>
        <dbReference type="ARBA" id="ARBA00022840"/>
    </source>
</evidence>
<feature type="transmembrane region" description="Helical" evidence="9">
    <location>
        <begin position="116"/>
        <end position="134"/>
    </location>
</feature>
<dbReference type="InterPro" id="IPR055558">
    <property type="entry name" value="DUF7134"/>
</dbReference>
<dbReference type="SUPFAM" id="SSF55874">
    <property type="entry name" value="ATPase domain of HSP90 chaperone/DNA topoisomerase II/histidine kinase"/>
    <property type="match status" value="1"/>
</dbReference>
<keyword evidence="9" id="KW-1133">Transmembrane helix</keyword>
<dbReference type="InterPro" id="IPR005467">
    <property type="entry name" value="His_kinase_dom"/>
</dbReference>
<dbReference type="PROSITE" id="PS50109">
    <property type="entry name" value="HIS_KIN"/>
    <property type="match status" value="1"/>
</dbReference>
<evidence type="ECO:0000259" key="10">
    <source>
        <dbReference type="PROSITE" id="PS50109"/>
    </source>
</evidence>
<evidence type="ECO:0000313" key="12">
    <source>
        <dbReference type="Proteomes" id="UP000320876"/>
    </source>
</evidence>
<keyword evidence="5" id="KW-0547">Nucleotide-binding</keyword>
<dbReference type="PANTHER" id="PTHR24421">
    <property type="entry name" value="NITRATE/NITRITE SENSOR PROTEIN NARX-RELATED"/>
    <property type="match status" value="1"/>
</dbReference>
<dbReference type="InterPro" id="IPR036890">
    <property type="entry name" value="HATPase_C_sf"/>
</dbReference>
<dbReference type="InterPro" id="IPR003594">
    <property type="entry name" value="HATPase_dom"/>
</dbReference>
<dbReference type="CDD" id="cd16917">
    <property type="entry name" value="HATPase_UhpB-NarQ-NarX-like"/>
    <property type="match status" value="1"/>
</dbReference>
<evidence type="ECO:0000256" key="5">
    <source>
        <dbReference type="ARBA" id="ARBA00022741"/>
    </source>
</evidence>
<comment type="caution">
    <text evidence="11">The sequence shown here is derived from an EMBL/GenBank/DDBJ whole genome shotgun (WGS) entry which is preliminary data.</text>
</comment>
<dbReference type="InterPro" id="IPR050482">
    <property type="entry name" value="Sensor_HK_TwoCompSys"/>
</dbReference>
<name>A0A542DI93_AMYCI</name>
<dbReference type="GO" id="GO:0005524">
    <property type="term" value="F:ATP binding"/>
    <property type="evidence" value="ECO:0007669"/>
    <property type="project" value="UniProtKB-KW"/>
</dbReference>
<evidence type="ECO:0000256" key="2">
    <source>
        <dbReference type="ARBA" id="ARBA00012438"/>
    </source>
</evidence>
<dbReference type="Pfam" id="PF07730">
    <property type="entry name" value="HisKA_3"/>
    <property type="match status" value="1"/>
</dbReference>
<evidence type="ECO:0000256" key="6">
    <source>
        <dbReference type="ARBA" id="ARBA00022777"/>
    </source>
</evidence>
<keyword evidence="9" id="KW-0812">Transmembrane</keyword>
<organism evidence="11 12">
    <name type="scientific">Amycolatopsis cihanbeyliensis</name>
    <dbReference type="NCBI Taxonomy" id="1128664"/>
    <lineage>
        <taxon>Bacteria</taxon>
        <taxon>Bacillati</taxon>
        <taxon>Actinomycetota</taxon>
        <taxon>Actinomycetes</taxon>
        <taxon>Pseudonocardiales</taxon>
        <taxon>Pseudonocardiaceae</taxon>
        <taxon>Amycolatopsis</taxon>
    </lineage>
</organism>
<dbReference type="Gene3D" id="3.30.565.10">
    <property type="entry name" value="Histidine kinase-like ATPase, C-terminal domain"/>
    <property type="match status" value="1"/>
</dbReference>
<protein>
    <recommendedName>
        <fullName evidence="2">histidine kinase</fullName>
        <ecNumber evidence="2">2.7.13.3</ecNumber>
    </recommendedName>
</protein>
<reference evidence="11 12" key="1">
    <citation type="submission" date="2019-06" db="EMBL/GenBank/DDBJ databases">
        <title>Sequencing the genomes of 1000 actinobacteria strains.</title>
        <authorList>
            <person name="Klenk H.-P."/>
        </authorList>
    </citation>
    <scope>NUCLEOTIDE SEQUENCE [LARGE SCALE GENOMIC DNA]</scope>
    <source>
        <strain evidence="11 12">DSM 45679</strain>
    </source>
</reference>
<sequence>MLTSRLRAVLNRWPKGMHLYLLDAAVAMVTAAVYVTFSYVESTPTQPMFDGPDWVGWLVAAVVGMPLAVRRRWPLPVLGIVLAGTMAATLLRLILEPYLATAYALYLVALVRPPRWSVPALAVTLAGSMLAILIGQPVLENTGLPFYVWLWLGLAWGGGWVVRDRRARAAREAEQRARQALADERMRIARELHDVVAHSMSLIAVKAGVANHVATQRPEEAAAALRTIESTSREALTEMRHILGVLRSNREPDAGLAPTPGVSGLTELADNAEPAGVRVRLDLHHLEGLPEGLELSVYRIVQEALTNVVKHAAPAECRVLVEAGDERVRIEVTDDGPGRRTPPDEQAGAGHGLIGMRERVAVYGGTFSAGPRPGGGFRVAATLPVGAGALV</sequence>
<dbReference type="GO" id="GO:0016020">
    <property type="term" value="C:membrane"/>
    <property type="evidence" value="ECO:0007669"/>
    <property type="project" value="InterPro"/>
</dbReference>
<dbReference type="SMART" id="SM00387">
    <property type="entry name" value="HATPase_c"/>
    <property type="match status" value="1"/>
</dbReference>
<dbReference type="PANTHER" id="PTHR24421:SF10">
    <property type="entry name" value="NITRATE_NITRITE SENSOR PROTEIN NARQ"/>
    <property type="match status" value="1"/>
</dbReference>
<accession>A0A542DI93</accession>
<dbReference type="RefSeq" id="WP_246076378.1">
    <property type="nucleotide sequence ID" value="NZ_VFML01000001.1"/>
</dbReference>
<keyword evidence="8" id="KW-0902">Two-component regulatory system</keyword>
<dbReference type="AlphaFoldDB" id="A0A542DI93"/>
<keyword evidence="3" id="KW-0597">Phosphoprotein</keyword>
<feature type="transmembrane region" description="Helical" evidence="9">
    <location>
        <begin position="20"/>
        <end position="40"/>
    </location>
</feature>
<dbReference type="Pfam" id="PF23539">
    <property type="entry name" value="DUF7134"/>
    <property type="match status" value="1"/>
</dbReference>
<dbReference type="GO" id="GO:0000155">
    <property type="term" value="F:phosphorelay sensor kinase activity"/>
    <property type="evidence" value="ECO:0007669"/>
    <property type="project" value="InterPro"/>
</dbReference>
<keyword evidence="9" id="KW-0472">Membrane</keyword>
<dbReference type="GO" id="GO:0046983">
    <property type="term" value="F:protein dimerization activity"/>
    <property type="evidence" value="ECO:0007669"/>
    <property type="project" value="InterPro"/>
</dbReference>
<evidence type="ECO:0000313" key="11">
    <source>
        <dbReference type="EMBL" id="TQJ02818.1"/>
    </source>
</evidence>
<evidence type="ECO:0000256" key="8">
    <source>
        <dbReference type="ARBA" id="ARBA00023012"/>
    </source>
</evidence>